<comment type="caution">
    <text evidence="7">The sequence shown here is derived from an EMBL/GenBank/DDBJ whole genome shotgun (WGS) entry which is preliminary data.</text>
</comment>
<dbReference type="PANTHER" id="PTHR33705:SF1">
    <property type="entry name" value="PHOSPHOCARRIER PROTEIN HPR"/>
    <property type="match status" value="1"/>
</dbReference>
<dbReference type="SUPFAM" id="SSF55594">
    <property type="entry name" value="HPr-like"/>
    <property type="match status" value="1"/>
</dbReference>
<keyword evidence="3" id="KW-0813">Transport</keyword>
<keyword evidence="8" id="KW-1185">Reference proteome</keyword>
<dbReference type="NCBIfam" id="TIGR01003">
    <property type="entry name" value="PTS_HPr_family"/>
    <property type="match status" value="1"/>
</dbReference>
<proteinExistence type="predicted"/>
<organism evidence="7 8">
    <name type="scientific">Lawsonibacter faecis</name>
    <dbReference type="NCBI Taxonomy" id="2763052"/>
    <lineage>
        <taxon>Bacteria</taxon>
        <taxon>Bacillati</taxon>
        <taxon>Bacillota</taxon>
        <taxon>Clostridia</taxon>
        <taxon>Eubacteriales</taxon>
        <taxon>Oscillospiraceae</taxon>
        <taxon>Lawsonibacter</taxon>
    </lineage>
</organism>
<dbReference type="Gene3D" id="3.30.1340.10">
    <property type="entry name" value="HPr-like"/>
    <property type="match status" value="1"/>
</dbReference>
<dbReference type="PROSITE" id="PS51350">
    <property type="entry name" value="PTS_HPR_DOM"/>
    <property type="match status" value="1"/>
</dbReference>
<dbReference type="InterPro" id="IPR035895">
    <property type="entry name" value="HPr-like_sf"/>
</dbReference>
<dbReference type="CDD" id="cd00367">
    <property type="entry name" value="PTS-HPr_like"/>
    <property type="match status" value="1"/>
</dbReference>
<evidence type="ECO:0000256" key="2">
    <source>
        <dbReference type="ARBA" id="ARBA00020422"/>
    </source>
</evidence>
<dbReference type="Pfam" id="PF00381">
    <property type="entry name" value="PTS-HPr"/>
    <property type="match status" value="1"/>
</dbReference>
<evidence type="ECO:0000313" key="7">
    <source>
        <dbReference type="EMBL" id="MBC5735480.1"/>
    </source>
</evidence>
<dbReference type="PROSITE" id="PS00369">
    <property type="entry name" value="PTS_HPR_HIS"/>
    <property type="match status" value="1"/>
</dbReference>
<comment type="function">
    <text evidence="1">General (non sugar-specific) component of the phosphoenolpyruvate-dependent sugar phosphotransferase system (sugar PTS). This major carbohydrate active-transport system catalyzes the phosphorylation of incoming sugar substrates concomitantly with their translocation across the cell membrane. The phosphoryl group from phosphoenolpyruvate (PEP) is transferred to the phosphoryl carrier protein HPr by enzyme I. Phospho-HPr then transfers it to the PTS EIIA domain.</text>
</comment>
<dbReference type="AlphaFoldDB" id="A0A8J6JJP6"/>
<gene>
    <name evidence="7" type="ORF">H8S62_00475</name>
</gene>
<dbReference type="InterPro" id="IPR000032">
    <property type="entry name" value="HPr-like"/>
</dbReference>
<evidence type="ECO:0000256" key="3">
    <source>
        <dbReference type="ARBA" id="ARBA00022448"/>
    </source>
</evidence>
<evidence type="ECO:0000256" key="4">
    <source>
        <dbReference type="ARBA" id="ARBA00022597"/>
    </source>
</evidence>
<accession>A0A8J6JJP6</accession>
<dbReference type="EMBL" id="JACOPQ010000001">
    <property type="protein sequence ID" value="MBC5735480.1"/>
    <property type="molecule type" value="Genomic_DNA"/>
</dbReference>
<evidence type="ECO:0000259" key="6">
    <source>
        <dbReference type="PROSITE" id="PS51350"/>
    </source>
</evidence>
<protein>
    <recommendedName>
        <fullName evidence="2">Phosphocarrier protein HPr</fullName>
    </recommendedName>
    <alternativeName>
        <fullName evidence="5">Histidine-containing protein</fullName>
    </alternativeName>
</protein>
<dbReference type="Proteomes" id="UP000607645">
    <property type="component" value="Unassembled WGS sequence"/>
</dbReference>
<dbReference type="InterPro" id="IPR050399">
    <property type="entry name" value="HPr"/>
</dbReference>
<evidence type="ECO:0000256" key="1">
    <source>
        <dbReference type="ARBA" id="ARBA00003681"/>
    </source>
</evidence>
<dbReference type="PRINTS" id="PR00107">
    <property type="entry name" value="PHOSPHOCPHPR"/>
</dbReference>
<dbReference type="RefSeq" id="WP_155145356.1">
    <property type="nucleotide sequence ID" value="NZ_JACOPQ010000001.1"/>
</dbReference>
<reference evidence="7" key="1">
    <citation type="submission" date="2020-08" db="EMBL/GenBank/DDBJ databases">
        <title>Genome public.</title>
        <authorList>
            <person name="Liu C."/>
            <person name="Sun Q."/>
        </authorList>
    </citation>
    <scope>NUCLEOTIDE SEQUENCE</scope>
    <source>
        <strain evidence="7">NSJ-52</strain>
    </source>
</reference>
<evidence type="ECO:0000256" key="5">
    <source>
        <dbReference type="ARBA" id="ARBA00033055"/>
    </source>
</evidence>
<evidence type="ECO:0000313" key="8">
    <source>
        <dbReference type="Proteomes" id="UP000607645"/>
    </source>
</evidence>
<feature type="domain" description="HPr" evidence="6">
    <location>
        <begin position="1"/>
        <end position="88"/>
    </location>
</feature>
<keyword evidence="4" id="KW-0762">Sugar transport</keyword>
<dbReference type="InterPro" id="IPR001020">
    <property type="entry name" value="PTS_HPr_His_P_site"/>
</dbReference>
<dbReference type="PANTHER" id="PTHR33705">
    <property type="entry name" value="PHOSPHOCARRIER PROTEIN HPR"/>
    <property type="match status" value="1"/>
</dbReference>
<name>A0A8J6JJP6_9FIRM</name>
<sequence length="88" mass="9549">MYAKEFTIQNRTGLHARPASDFVALAATFKSKIELSRAGEADRYNGKSIIMLLTLGLMQGERATLSAEGEDEREAVEALLALTAGFVD</sequence>